<evidence type="ECO:0000313" key="2">
    <source>
        <dbReference type="EMBL" id="CAG2233754.1"/>
    </source>
</evidence>
<dbReference type="Proteomes" id="UP000683360">
    <property type="component" value="Unassembled WGS sequence"/>
</dbReference>
<proteinExistence type="predicted"/>
<name>A0A8S3TJ20_MYTED</name>
<keyword evidence="3" id="KW-1185">Reference proteome</keyword>
<gene>
    <name evidence="2" type="ORF">MEDL_46394</name>
</gene>
<evidence type="ECO:0000256" key="1">
    <source>
        <dbReference type="SAM" id="MobiDB-lite"/>
    </source>
</evidence>
<accession>A0A8S3TJ20</accession>
<feature type="compositionally biased region" description="Polar residues" evidence="1">
    <location>
        <begin position="22"/>
        <end position="39"/>
    </location>
</feature>
<dbReference type="EMBL" id="CAJPWZ010002217">
    <property type="protein sequence ID" value="CAG2233754.1"/>
    <property type="molecule type" value="Genomic_DNA"/>
</dbReference>
<comment type="caution">
    <text evidence="2">The sequence shown here is derived from an EMBL/GenBank/DDBJ whole genome shotgun (WGS) entry which is preliminary data.</text>
</comment>
<evidence type="ECO:0000313" key="3">
    <source>
        <dbReference type="Proteomes" id="UP000683360"/>
    </source>
</evidence>
<organism evidence="2 3">
    <name type="scientific">Mytilus edulis</name>
    <name type="common">Blue mussel</name>
    <dbReference type="NCBI Taxonomy" id="6550"/>
    <lineage>
        <taxon>Eukaryota</taxon>
        <taxon>Metazoa</taxon>
        <taxon>Spiralia</taxon>
        <taxon>Lophotrochozoa</taxon>
        <taxon>Mollusca</taxon>
        <taxon>Bivalvia</taxon>
        <taxon>Autobranchia</taxon>
        <taxon>Pteriomorphia</taxon>
        <taxon>Mytilida</taxon>
        <taxon>Mytiloidea</taxon>
        <taxon>Mytilidae</taxon>
        <taxon>Mytilinae</taxon>
        <taxon>Mytilus</taxon>
    </lineage>
</organism>
<sequence length="157" mass="18452">MESDSDDDWYDEDTNRRRNLLRNIQSQQGNNTESLQETPESLFHEDRRQSHLMIPICKTIPKINILHGRLAQKYPERLRTRVEIHKHDSATNDLKFHKYHDITEADKENWLFIVVLLKWKLTNIHPLGAVIGVVHSSKDIEGGIDTDFFAKQFAFMV</sequence>
<reference evidence="2" key="1">
    <citation type="submission" date="2021-03" db="EMBL/GenBank/DDBJ databases">
        <authorList>
            <person name="Bekaert M."/>
        </authorList>
    </citation>
    <scope>NUCLEOTIDE SEQUENCE</scope>
</reference>
<feature type="region of interest" description="Disordered" evidence="1">
    <location>
        <begin position="22"/>
        <end position="42"/>
    </location>
</feature>
<dbReference type="AlphaFoldDB" id="A0A8S3TJ20"/>
<protein>
    <submittedName>
        <fullName evidence="2">Uncharacterized protein</fullName>
    </submittedName>
</protein>